<organism evidence="1 2">
    <name type="scientific">Allacma fusca</name>
    <dbReference type="NCBI Taxonomy" id="39272"/>
    <lineage>
        <taxon>Eukaryota</taxon>
        <taxon>Metazoa</taxon>
        <taxon>Ecdysozoa</taxon>
        <taxon>Arthropoda</taxon>
        <taxon>Hexapoda</taxon>
        <taxon>Collembola</taxon>
        <taxon>Symphypleona</taxon>
        <taxon>Sminthuridae</taxon>
        <taxon>Allacma</taxon>
    </lineage>
</organism>
<reference evidence="1" key="1">
    <citation type="submission" date="2021-06" db="EMBL/GenBank/DDBJ databases">
        <authorList>
            <person name="Hodson N. C."/>
            <person name="Mongue J. A."/>
            <person name="Jaron S. K."/>
        </authorList>
    </citation>
    <scope>NUCLEOTIDE SEQUENCE</scope>
</reference>
<proteinExistence type="predicted"/>
<evidence type="ECO:0000313" key="1">
    <source>
        <dbReference type="EMBL" id="CAG7727633.1"/>
    </source>
</evidence>
<feature type="non-terminal residue" evidence="1">
    <location>
        <position position="24"/>
    </location>
</feature>
<comment type="caution">
    <text evidence="1">The sequence shown here is derived from an EMBL/GenBank/DDBJ whole genome shotgun (WGS) entry which is preliminary data.</text>
</comment>
<keyword evidence="2" id="KW-1185">Reference proteome</keyword>
<dbReference type="EMBL" id="CAJVCH010151350">
    <property type="protein sequence ID" value="CAG7727633.1"/>
    <property type="molecule type" value="Genomic_DNA"/>
</dbReference>
<accession>A0A8J2K133</accession>
<dbReference type="Proteomes" id="UP000708208">
    <property type="component" value="Unassembled WGS sequence"/>
</dbReference>
<evidence type="ECO:0000313" key="2">
    <source>
        <dbReference type="Proteomes" id="UP000708208"/>
    </source>
</evidence>
<name>A0A8J2K133_9HEXA</name>
<protein>
    <submittedName>
        <fullName evidence="1">Uncharacterized protein</fullName>
    </submittedName>
</protein>
<gene>
    <name evidence="1" type="ORF">AFUS01_LOCUS16465</name>
</gene>
<sequence length="24" mass="2839">ADVIKANKKVALENWDRFYKSEDV</sequence>
<feature type="non-terminal residue" evidence="1">
    <location>
        <position position="1"/>
    </location>
</feature>
<dbReference type="AlphaFoldDB" id="A0A8J2K133"/>